<sequence>MQMKKHGLYCRIKSIIKARFWPKIDNNAIELCKHKSHNRFCKTCHVPEAIVRLDLVDAGYHCEGCRCLRRVECTSDKVPESHVGEERVAVLLRDEPKDVVLSSTLIVGNVHASEPYDMSIIAAYEDDTCSLQSTESNNVLEEAIPATAVHMTPMIPTKIHIRHSLESQKRNQITILGSIENPIKLGLASEEEDDIQALINGVIKGMQSTRPSF</sequence>
<comment type="caution">
    <text evidence="1">The sequence shown here is derived from an EMBL/GenBank/DDBJ whole genome shotgun (WGS) entry which is preliminary data.</text>
</comment>
<protein>
    <submittedName>
        <fullName evidence="1">Uncharacterized protein</fullName>
    </submittedName>
</protein>
<dbReference type="Proteomes" id="UP000624244">
    <property type="component" value="Unassembled WGS sequence"/>
</dbReference>
<dbReference type="AlphaFoldDB" id="A0A8H5ZQQ8"/>
<evidence type="ECO:0000313" key="1">
    <source>
        <dbReference type="EMBL" id="KAF5852118.1"/>
    </source>
</evidence>
<name>A0A8H5ZQQ8_COCSA</name>
<gene>
    <name evidence="1" type="ORF">GGP41_000808</name>
</gene>
<evidence type="ECO:0000313" key="2">
    <source>
        <dbReference type="Proteomes" id="UP000624244"/>
    </source>
</evidence>
<reference evidence="1" key="1">
    <citation type="submission" date="2019-11" db="EMBL/GenBank/DDBJ databases">
        <title>Bipolaris sorokiniana Genome sequencing.</title>
        <authorList>
            <person name="Wang H."/>
        </authorList>
    </citation>
    <scope>NUCLEOTIDE SEQUENCE</scope>
</reference>
<proteinExistence type="predicted"/>
<accession>A0A8H5ZQQ8</accession>
<dbReference type="EMBL" id="WNKQ01000004">
    <property type="protein sequence ID" value="KAF5852118.1"/>
    <property type="molecule type" value="Genomic_DNA"/>
</dbReference>
<organism evidence="1 2">
    <name type="scientific">Cochliobolus sativus</name>
    <name type="common">Common root rot and spot blotch fungus</name>
    <name type="synonym">Bipolaris sorokiniana</name>
    <dbReference type="NCBI Taxonomy" id="45130"/>
    <lineage>
        <taxon>Eukaryota</taxon>
        <taxon>Fungi</taxon>
        <taxon>Dikarya</taxon>
        <taxon>Ascomycota</taxon>
        <taxon>Pezizomycotina</taxon>
        <taxon>Dothideomycetes</taxon>
        <taxon>Pleosporomycetidae</taxon>
        <taxon>Pleosporales</taxon>
        <taxon>Pleosporineae</taxon>
        <taxon>Pleosporaceae</taxon>
        <taxon>Bipolaris</taxon>
    </lineage>
</organism>